<dbReference type="Proteomes" id="UP000249390">
    <property type="component" value="Unassembled WGS sequence"/>
</dbReference>
<dbReference type="Pfam" id="PF03106">
    <property type="entry name" value="WRKY"/>
    <property type="match status" value="1"/>
</dbReference>
<evidence type="ECO:0000256" key="6">
    <source>
        <dbReference type="ARBA" id="ARBA00060850"/>
    </source>
</evidence>
<accession>A0A328E0K5</accession>
<keyword evidence="4" id="KW-0804">Transcription</keyword>
<proteinExistence type="inferred from homology"/>
<dbReference type="PANTHER" id="PTHR32096">
    <property type="entry name" value="WRKY TRANSCRIPTION FACTOR 30-RELATED-RELATED"/>
    <property type="match status" value="1"/>
</dbReference>
<organism evidence="9 10">
    <name type="scientific">Cuscuta australis</name>
    <dbReference type="NCBI Taxonomy" id="267555"/>
    <lineage>
        <taxon>Eukaryota</taxon>
        <taxon>Viridiplantae</taxon>
        <taxon>Streptophyta</taxon>
        <taxon>Embryophyta</taxon>
        <taxon>Tracheophyta</taxon>
        <taxon>Spermatophyta</taxon>
        <taxon>Magnoliopsida</taxon>
        <taxon>eudicotyledons</taxon>
        <taxon>Gunneridae</taxon>
        <taxon>Pentapetalae</taxon>
        <taxon>asterids</taxon>
        <taxon>lamiids</taxon>
        <taxon>Solanales</taxon>
        <taxon>Convolvulaceae</taxon>
        <taxon>Cuscuteae</taxon>
        <taxon>Cuscuta</taxon>
        <taxon>Cuscuta subgen. Grammica</taxon>
        <taxon>Cuscuta sect. Cleistogrammica</taxon>
    </lineage>
</organism>
<comment type="subcellular location">
    <subcellularLocation>
        <location evidence="1">Nucleus</location>
    </subcellularLocation>
</comment>
<dbReference type="GO" id="GO:0010193">
    <property type="term" value="P:response to ozone"/>
    <property type="evidence" value="ECO:0007669"/>
    <property type="project" value="UniProtKB-ARBA"/>
</dbReference>
<evidence type="ECO:0000313" key="10">
    <source>
        <dbReference type="Proteomes" id="UP000249390"/>
    </source>
</evidence>
<keyword evidence="3" id="KW-0238">DNA-binding</keyword>
<evidence type="ECO:0000259" key="8">
    <source>
        <dbReference type="PROSITE" id="PS50811"/>
    </source>
</evidence>
<dbReference type="Gene3D" id="2.20.25.80">
    <property type="entry name" value="WRKY domain"/>
    <property type="match status" value="1"/>
</dbReference>
<feature type="compositionally biased region" description="Low complexity" evidence="7">
    <location>
        <begin position="63"/>
        <end position="78"/>
    </location>
</feature>
<dbReference type="GO" id="GO:0000976">
    <property type="term" value="F:transcription cis-regulatory region binding"/>
    <property type="evidence" value="ECO:0007669"/>
    <property type="project" value="TreeGrafter"/>
</dbReference>
<dbReference type="GO" id="GO:0003700">
    <property type="term" value="F:DNA-binding transcription factor activity"/>
    <property type="evidence" value="ECO:0007669"/>
    <property type="project" value="InterPro"/>
</dbReference>
<comment type="similarity">
    <text evidence="6">Belongs to the WRKY group III family.</text>
</comment>
<evidence type="ECO:0000256" key="2">
    <source>
        <dbReference type="ARBA" id="ARBA00023015"/>
    </source>
</evidence>
<dbReference type="InterPro" id="IPR044810">
    <property type="entry name" value="WRKY_plant"/>
</dbReference>
<dbReference type="InterPro" id="IPR036576">
    <property type="entry name" value="WRKY_dom_sf"/>
</dbReference>
<dbReference type="GO" id="GO:0005634">
    <property type="term" value="C:nucleus"/>
    <property type="evidence" value="ECO:0007669"/>
    <property type="project" value="UniProtKB-SubCell"/>
</dbReference>
<name>A0A328E0K5_9ASTE</name>
<evidence type="ECO:0000256" key="7">
    <source>
        <dbReference type="SAM" id="MobiDB-lite"/>
    </source>
</evidence>
<feature type="domain" description="WRKY" evidence="8">
    <location>
        <begin position="115"/>
        <end position="172"/>
    </location>
</feature>
<evidence type="ECO:0000256" key="1">
    <source>
        <dbReference type="ARBA" id="ARBA00004123"/>
    </source>
</evidence>
<keyword evidence="10" id="KW-1185">Reference proteome</keyword>
<dbReference type="PROSITE" id="PS50811">
    <property type="entry name" value="WRKY"/>
    <property type="match status" value="1"/>
</dbReference>
<gene>
    <name evidence="9" type="ORF">DM860_005356</name>
</gene>
<dbReference type="InterPro" id="IPR003657">
    <property type="entry name" value="WRKY_dom"/>
</dbReference>
<evidence type="ECO:0000313" key="9">
    <source>
        <dbReference type="EMBL" id="RAL51000.1"/>
    </source>
</evidence>
<dbReference type="EMBL" id="NQVE01000054">
    <property type="protein sequence ID" value="RAL51000.1"/>
    <property type="molecule type" value="Genomic_DNA"/>
</dbReference>
<evidence type="ECO:0000256" key="4">
    <source>
        <dbReference type="ARBA" id="ARBA00023163"/>
    </source>
</evidence>
<feature type="region of interest" description="Disordered" evidence="7">
    <location>
        <begin position="63"/>
        <end position="92"/>
    </location>
</feature>
<keyword evidence="2" id="KW-0805">Transcription regulation</keyword>
<dbReference type="SUPFAM" id="SSF118290">
    <property type="entry name" value="WRKY DNA-binding domain"/>
    <property type="match status" value="1"/>
</dbReference>
<dbReference type="FunFam" id="2.20.25.80:FF:000009">
    <property type="entry name" value="WRKY transcription factor 53"/>
    <property type="match status" value="1"/>
</dbReference>
<sequence>MERGLSWEDNTALVAELTQGMECAKQLCAALHSDEPSSETRHFLLEKILASYHKSLLLLKPPPESSISGDGSSPSGGIDKSRDVGRNVTKKRKLMPKWTEHVRVGTENGLEGPPEDRYSWRKYGQKDILGAKYPRSYYRCTHRKVHNCWATKQVQRSNGDPNTFEITYAGAHICGQTPPMKQEPEQNIQQNDDDLTMQTSQALMEFSLNSDDFEGKETMCHFSFPQTLLTDENQPFQTLRKVAGNYSPTSFVSPATTDSNYHSVSYQEASSFGGVHNLHHSHSSDLTDLFSATTSSTNSPIVGLDCTIDLPNYDPNFLFDASEFFP</sequence>
<evidence type="ECO:0000256" key="3">
    <source>
        <dbReference type="ARBA" id="ARBA00023125"/>
    </source>
</evidence>
<dbReference type="GO" id="GO:0010150">
    <property type="term" value="P:leaf senescence"/>
    <property type="evidence" value="ECO:0007669"/>
    <property type="project" value="UniProtKB-ARBA"/>
</dbReference>
<dbReference type="SMART" id="SM00774">
    <property type="entry name" value="WRKY"/>
    <property type="match status" value="1"/>
</dbReference>
<dbReference type="GO" id="GO:0009751">
    <property type="term" value="P:response to salicylic acid"/>
    <property type="evidence" value="ECO:0007669"/>
    <property type="project" value="UniProtKB-ARBA"/>
</dbReference>
<dbReference type="PANTHER" id="PTHR32096:SF36">
    <property type="entry name" value="WRKY TRANSCRIPTION FACTOR 41-RELATED"/>
    <property type="match status" value="1"/>
</dbReference>
<protein>
    <recommendedName>
        <fullName evidence="8">WRKY domain-containing protein</fullName>
    </recommendedName>
</protein>
<comment type="caution">
    <text evidence="9">The sequence shown here is derived from an EMBL/GenBank/DDBJ whole genome shotgun (WGS) entry which is preliminary data.</text>
</comment>
<keyword evidence="5" id="KW-0539">Nucleus</keyword>
<dbReference type="AlphaFoldDB" id="A0A328E0K5"/>
<evidence type="ECO:0000256" key="5">
    <source>
        <dbReference type="ARBA" id="ARBA00023242"/>
    </source>
</evidence>
<dbReference type="GO" id="GO:0042542">
    <property type="term" value="P:response to hydrogen peroxide"/>
    <property type="evidence" value="ECO:0007669"/>
    <property type="project" value="UniProtKB-ARBA"/>
</dbReference>
<reference evidence="9 10" key="1">
    <citation type="submission" date="2018-06" db="EMBL/GenBank/DDBJ databases">
        <title>The Genome of Cuscuta australis (Dodder) Provides Insight into the Evolution of Plant Parasitism.</title>
        <authorList>
            <person name="Liu H."/>
        </authorList>
    </citation>
    <scope>NUCLEOTIDE SEQUENCE [LARGE SCALE GENOMIC DNA]</scope>
    <source>
        <strain evidence="10">cv. Yunnan</strain>
        <tissue evidence="9">Vines</tissue>
    </source>
</reference>